<reference evidence="2 3" key="1">
    <citation type="submission" date="2022-05" db="EMBL/GenBank/DDBJ databases">
        <authorList>
            <person name="Park J.-S."/>
        </authorList>
    </citation>
    <scope>NUCLEOTIDE SEQUENCE [LARGE SCALE GENOMIC DNA]</scope>
    <source>
        <strain evidence="2 3">2012CJ34-2</strain>
    </source>
</reference>
<dbReference type="RefSeq" id="WP_249699350.1">
    <property type="nucleotide sequence ID" value="NZ_JAMFLX010000011.1"/>
</dbReference>
<dbReference type="Proteomes" id="UP001203338">
    <property type="component" value="Unassembled WGS sequence"/>
</dbReference>
<dbReference type="InterPro" id="IPR006222">
    <property type="entry name" value="GCVT_N"/>
</dbReference>
<comment type="caution">
    <text evidence="2">The sequence shown here is derived from an EMBL/GenBank/DDBJ whole genome shotgun (WGS) entry which is preliminary data.</text>
</comment>
<dbReference type="SUPFAM" id="SSF101790">
    <property type="entry name" value="Aminomethyltransferase beta-barrel domain"/>
    <property type="match status" value="1"/>
</dbReference>
<name>A0ABT0PFM5_9GAMM</name>
<dbReference type="InterPro" id="IPR029043">
    <property type="entry name" value="GcvT/YgfZ_C"/>
</dbReference>
<dbReference type="Gene3D" id="3.30.70.1630">
    <property type="match status" value="1"/>
</dbReference>
<evidence type="ECO:0000313" key="3">
    <source>
        <dbReference type="Proteomes" id="UP001203338"/>
    </source>
</evidence>
<accession>A0ABT0PFM5</accession>
<protein>
    <recommendedName>
        <fullName evidence="1">GCVT N-terminal domain-containing protein</fullName>
    </recommendedName>
</protein>
<dbReference type="Gene3D" id="3.30.70.1400">
    <property type="entry name" value="Aminomethyltransferase beta-barrel domains"/>
    <property type="match status" value="1"/>
</dbReference>
<feature type="domain" description="GCVT N-terminal" evidence="1">
    <location>
        <begin position="15"/>
        <end position="150"/>
    </location>
</feature>
<gene>
    <name evidence="2" type="ORF">M3P05_09575</name>
</gene>
<dbReference type="PIRSF" id="PIRSF006487">
    <property type="entry name" value="GcvT"/>
    <property type="match status" value="1"/>
</dbReference>
<evidence type="ECO:0000259" key="1">
    <source>
        <dbReference type="Pfam" id="PF01571"/>
    </source>
</evidence>
<dbReference type="InterPro" id="IPR045179">
    <property type="entry name" value="YgfZ/GcvT"/>
</dbReference>
<dbReference type="PANTHER" id="PTHR22602:SF0">
    <property type="entry name" value="TRANSFERASE CAF17, MITOCHONDRIAL-RELATED"/>
    <property type="match status" value="1"/>
</dbReference>
<evidence type="ECO:0000313" key="2">
    <source>
        <dbReference type="EMBL" id="MCL6270182.1"/>
    </source>
</evidence>
<dbReference type="PANTHER" id="PTHR22602">
    <property type="entry name" value="TRANSFERASE CAF17, MITOCHONDRIAL-RELATED"/>
    <property type="match status" value="1"/>
</dbReference>
<dbReference type="Pfam" id="PF01571">
    <property type="entry name" value="GCV_T"/>
    <property type="match status" value="1"/>
</dbReference>
<dbReference type="SUPFAM" id="SSF103025">
    <property type="entry name" value="Folate-binding domain"/>
    <property type="match status" value="1"/>
</dbReference>
<dbReference type="EMBL" id="JAMFLX010000011">
    <property type="protein sequence ID" value="MCL6270182.1"/>
    <property type="molecule type" value="Genomic_DNA"/>
</dbReference>
<organism evidence="2 3">
    <name type="scientific">Parendozoicomonas callyspongiae</name>
    <dbReference type="NCBI Taxonomy" id="2942213"/>
    <lineage>
        <taxon>Bacteria</taxon>
        <taxon>Pseudomonadati</taxon>
        <taxon>Pseudomonadota</taxon>
        <taxon>Gammaproteobacteria</taxon>
        <taxon>Oceanospirillales</taxon>
        <taxon>Endozoicomonadaceae</taxon>
        <taxon>Parendozoicomonas</taxon>
    </lineage>
</organism>
<sequence>MTDTPALALTRLGHERLLTFEGQENRKFLQGQLTCDVEKLQDGQYTLGACCTAKGRMVANFKIFAFGDNLTISLPDSQLDALKAHLGKYAAFYRTLSINETSDQWIRFGLKGENAGECITSLTGISAPDGPSFISWNNGFIHAVPGHSSRYEIWVNPDSEQLLLEQLQDKTELGPIEDWHLQDILDGVAWVTEATRETYIPQHLNWQALEGISFSKGCYTGQEIVARMKYLGKLKSHLYRFTLDGNQVPETGAAVMNSNGSKSGEVVTALQTKEKVELLAVVRSSDLEEGSLSLADSGSTLNLQALPYEV</sequence>
<dbReference type="NCBIfam" id="TIGR03317">
    <property type="entry name" value="ygfZ_signature"/>
    <property type="match status" value="1"/>
</dbReference>
<dbReference type="Gene3D" id="2.40.30.160">
    <property type="match status" value="1"/>
</dbReference>
<proteinExistence type="predicted"/>
<keyword evidence="3" id="KW-1185">Reference proteome</keyword>
<dbReference type="InterPro" id="IPR017703">
    <property type="entry name" value="YgfZ/GCV_T_CS"/>
</dbReference>